<gene>
    <name evidence="2" type="ORF">VRU48_15975</name>
</gene>
<dbReference type="RefSeq" id="WP_330108924.1">
    <property type="nucleotide sequence ID" value="NZ_JAZDQT010000003.1"/>
</dbReference>
<dbReference type="InterPro" id="IPR029068">
    <property type="entry name" value="Glyas_Bleomycin-R_OHBP_Dase"/>
</dbReference>
<name>A0ABU7IB92_9SPHI</name>
<evidence type="ECO:0000313" key="3">
    <source>
        <dbReference type="Proteomes" id="UP001336835"/>
    </source>
</evidence>
<sequence length="118" mass="12869">MKALSLTAIIHVTDLNKALDYYKDVLGFKVDFEFGEYVGLNYDDVALHLNGVTNHGIKKAPGSAHFAIDCSEVDAYYDLISKQGAIITVPIADRAYGLRDFAVEDPDGNTLVFGKAIV</sequence>
<accession>A0ABU7IB92</accession>
<dbReference type="InterPro" id="IPR037523">
    <property type="entry name" value="VOC_core"/>
</dbReference>
<reference evidence="2 3" key="1">
    <citation type="submission" date="2024-01" db="EMBL/GenBank/DDBJ databases">
        <title>Pedobacter sp. nov., isolated from fresh soil.</title>
        <authorList>
            <person name="Le N.T.T."/>
        </authorList>
    </citation>
    <scope>NUCLEOTIDE SEQUENCE [LARGE SCALE GENOMIC DNA]</scope>
    <source>
        <strain evidence="2 3">KR3-3</strain>
    </source>
</reference>
<keyword evidence="3" id="KW-1185">Reference proteome</keyword>
<evidence type="ECO:0000259" key="1">
    <source>
        <dbReference type="PROSITE" id="PS51819"/>
    </source>
</evidence>
<protein>
    <submittedName>
        <fullName evidence="2">Glyoxalase superfamily protein</fullName>
    </submittedName>
</protein>
<dbReference type="Proteomes" id="UP001336835">
    <property type="component" value="Unassembled WGS sequence"/>
</dbReference>
<feature type="domain" description="VOC" evidence="1">
    <location>
        <begin position="2"/>
        <end position="116"/>
    </location>
</feature>
<evidence type="ECO:0000313" key="2">
    <source>
        <dbReference type="EMBL" id="MEE1946624.1"/>
    </source>
</evidence>
<dbReference type="InterPro" id="IPR004360">
    <property type="entry name" value="Glyas_Fos-R_dOase_dom"/>
</dbReference>
<comment type="caution">
    <text evidence="2">The sequence shown here is derived from an EMBL/GenBank/DDBJ whole genome shotgun (WGS) entry which is preliminary data.</text>
</comment>
<dbReference type="PROSITE" id="PS51819">
    <property type="entry name" value="VOC"/>
    <property type="match status" value="1"/>
</dbReference>
<dbReference type="EMBL" id="JAZDQT010000003">
    <property type="protein sequence ID" value="MEE1946624.1"/>
    <property type="molecule type" value="Genomic_DNA"/>
</dbReference>
<dbReference type="Gene3D" id="3.10.180.10">
    <property type="entry name" value="2,3-Dihydroxybiphenyl 1,2-Dioxygenase, domain 1"/>
    <property type="match status" value="1"/>
</dbReference>
<dbReference type="SUPFAM" id="SSF54593">
    <property type="entry name" value="Glyoxalase/Bleomycin resistance protein/Dihydroxybiphenyl dioxygenase"/>
    <property type="match status" value="1"/>
</dbReference>
<proteinExistence type="predicted"/>
<organism evidence="2 3">
    <name type="scientific">Pedobacter albus</name>
    <dbReference type="NCBI Taxonomy" id="3113905"/>
    <lineage>
        <taxon>Bacteria</taxon>
        <taxon>Pseudomonadati</taxon>
        <taxon>Bacteroidota</taxon>
        <taxon>Sphingobacteriia</taxon>
        <taxon>Sphingobacteriales</taxon>
        <taxon>Sphingobacteriaceae</taxon>
        <taxon>Pedobacter</taxon>
    </lineage>
</organism>
<dbReference type="Pfam" id="PF00903">
    <property type="entry name" value="Glyoxalase"/>
    <property type="match status" value="1"/>
</dbReference>